<dbReference type="EMBL" id="JAJNDB010000001">
    <property type="protein sequence ID" value="MCD2193000.1"/>
    <property type="molecule type" value="Genomic_DNA"/>
</dbReference>
<dbReference type="PANTHER" id="PTHR31350">
    <property type="entry name" value="SI:DKEY-261L7.2"/>
    <property type="match status" value="1"/>
</dbReference>
<sequence length="268" mass="29132">MDVEPGTPPPGVADALARLEQLLAAGDPPLDAAALQIARLAAPEADVDGALAELDRLAQGITDVDGLVLRLYTEEGFAGDREDYYDPRNSSLVEVLARRRGIPITLAVVVLEVGRRAGIELEPVGMPGHFLVHPRDSGWYLDPFTGDLLDLDECEALFRAATGAGREVAFHPALLSPVSVHAVLVRMLTNLRVIHRAAGRVPELRWVLEARLLLPGVGADEVVELAATRGRRGDYLAAARMLDDWSERLPRNAARLARHARAWRAHLN</sequence>
<evidence type="ECO:0000313" key="3">
    <source>
        <dbReference type="EMBL" id="MCD2193000.1"/>
    </source>
</evidence>
<protein>
    <submittedName>
        <fullName evidence="3">Transglutaminase-like domain-containing protein</fullName>
    </submittedName>
</protein>
<dbReference type="Pfam" id="PF13369">
    <property type="entry name" value="Transglut_core2"/>
    <property type="match status" value="1"/>
</dbReference>
<evidence type="ECO:0000256" key="1">
    <source>
        <dbReference type="ARBA" id="ARBA00007100"/>
    </source>
</evidence>
<proteinExistence type="inferred from homology"/>
<dbReference type="Proteomes" id="UP001199469">
    <property type="component" value="Unassembled WGS sequence"/>
</dbReference>
<evidence type="ECO:0000259" key="2">
    <source>
        <dbReference type="Pfam" id="PF13369"/>
    </source>
</evidence>
<feature type="domain" description="Protein SirB1 N-terminal" evidence="2">
    <location>
        <begin position="63"/>
        <end position="188"/>
    </location>
</feature>
<keyword evidence="4" id="KW-1185">Reference proteome</keyword>
<accession>A0ABS8P429</accession>
<gene>
    <name evidence="3" type="ORF">LQ327_06305</name>
</gene>
<evidence type="ECO:0000313" key="4">
    <source>
        <dbReference type="Proteomes" id="UP001199469"/>
    </source>
</evidence>
<dbReference type="PANTHER" id="PTHR31350:SF21">
    <property type="entry name" value="F-BOX ONLY PROTEIN 21"/>
    <property type="match status" value="1"/>
</dbReference>
<organism evidence="3 4">
    <name type="scientific">Actinomycetospora endophytica</name>
    <dbReference type="NCBI Taxonomy" id="2291215"/>
    <lineage>
        <taxon>Bacteria</taxon>
        <taxon>Bacillati</taxon>
        <taxon>Actinomycetota</taxon>
        <taxon>Actinomycetes</taxon>
        <taxon>Pseudonocardiales</taxon>
        <taxon>Pseudonocardiaceae</taxon>
        <taxon>Actinomycetospora</taxon>
    </lineage>
</organism>
<reference evidence="3 4" key="1">
    <citation type="submission" date="2021-11" db="EMBL/GenBank/DDBJ databases">
        <title>Draft genome sequence of Actinomycetospora sp. SF1 isolated from the rhizosphere soil.</title>
        <authorList>
            <person name="Duangmal K."/>
            <person name="Chantavorakit T."/>
        </authorList>
    </citation>
    <scope>NUCLEOTIDE SEQUENCE [LARGE SCALE GENOMIC DNA]</scope>
    <source>
        <strain evidence="3 4">TBRC 5722</strain>
    </source>
</reference>
<dbReference type="RefSeq" id="WP_230730655.1">
    <property type="nucleotide sequence ID" value="NZ_JAJNDB010000001.1"/>
</dbReference>
<dbReference type="InterPro" id="IPR032698">
    <property type="entry name" value="SirB1_N"/>
</dbReference>
<name>A0ABS8P429_9PSEU</name>
<comment type="similarity">
    <text evidence="1">Belongs to the UPF0162 family.</text>
</comment>
<comment type="caution">
    <text evidence="3">The sequence shown here is derived from an EMBL/GenBank/DDBJ whole genome shotgun (WGS) entry which is preliminary data.</text>
</comment>